<comment type="caution">
    <text evidence="7">The sequence shown here is derived from an EMBL/GenBank/DDBJ whole genome shotgun (WGS) entry which is preliminary data.</text>
</comment>
<keyword evidence="5 6" id="KW-0949">S-adenosyl-L-methionine</keyword>
<evidence type="ECO:0000256" key="5">
    <source>
        <dbReference type="ARBA" id="ARBA00022691"/>
    </source>
</evidence>
<dbReference type="GO" id="GO:0043770">
    <property type="term" value="F:demethylmenaquinone methyltransferase activity"/>
    <property type="evidence" value="ECO:0007669"/>
    <property type="project" value="UniProtKB-UniRule"/>
</dbReference>
<comment type="catalytic activity">
    <reaction evidence="6">
        <text>a 2-methoxy-6-(all-trans-polyprenyl)benzene-1,4-diol + S-adenosyl-L-methionine = a 5-methoxy-2-methyl-3-(all-trans-polyprenyl)benzene-1,4-diol + S-adenosyl-L-homocysteine + H(+)</text>
        <dbReference type="Rhea" id="RHEA:28286"/>
        <dbReference type="Rhea" id="RHEA-COMP:10858"/>
        <dbReference type="Rhea" id="RHEA-COMP:10859"/>
        <dbReference type="ChEBI" id="CHEBI:15378"/>
        <dbReference type="ChEBI" id="CHEBI:57856"/>
        <dbReference type="ChEBI" id="CHEBI:59789"/>
        <dbReference type="ChEBI" id="CHEBI:84166"/>
        <dbReference type="ChEBI" id="CHEBI:84167"/>
        <dbReference type="EC" id="2.1.1.201"/>
    </reaction>
</comment>
<gene>
    <name evidence="6" type="primary">ubiE</name>
    <name evidence="7" type="ORF">A4A58_28490</name>
</gene>
<proteinExistence type="inferred from homology"/>
<dbReference type="RefSeq" id="WP_068734169.1">
    <property type="nucleotide sequence ID" value="NZ_LVYV01000016.1"/>
</dbReference>
<dbReference type="UniPathway" id="UPA00232"/>
<keyword evidence="4 6" id="KW-0831">Ubiquinone biosynthesis</keyword>
<dbReference type="PROSITE" id="PS01184">
    <property type="entry name" value="UBIE_2"/>
    <property type="match status" value="1"/>
</dbReference>
<reference evidence="7 8" key="1">
    <citation type="submission" date="2016-03" db="EMBL/GenBank/DDBJ databases">
        <title>Microsymbionts genomes from the relict species Vavilovia formosa (Stev.) Fed.</title>
        <authorList>
            <person name="Kopat V."/>
            <person name="Chirak E."/>
            <person name="Kimeklis A."/>
            <person name="Andronov E."/>
        </authorList>
    </citation>
    <scope>NUCLEOTIDE SEQUENCE [LARGE SCALE GENOMIC DNA]</scope>
    <source>
        <strain evidence="7 8">Vaf07</strain>
    </source>
</reference>
<dbReference type="InterPro" id="IPR023576">
    <property type="entry name" value="UbiE/COQ5_MeTrFase_CS"/>
</dbReference>
<evidence type="ECO:0000256" key="3">
    <source>
        <dbReference type="ARBA" id="ARBA00022679"/>
    </source>
</evidence>
<dbReference type="PANTHER" id="PTHR43591">
    <property type="entry name" value="METHYLTRANSFERASE"/>
    <property type="match status" value="1"/>
</dbReference>
<dbReference type="Pfam" id="PF01209">
    <property type="entry name" value="Ubie_methyltran"/>
    <property type="match status" value="1"/>
</dbReference>
<dbReference type="PROSITE" id="PS01183">
    <property type="entry name" value="UBIE_1"/>
    <property type="match status" value="1"/>
</dbReference>
<organism evidence="7 8">
    <name type="scientific">Tardiphaga robiniae</name>
    <dbReference type="NCBI Taxonomy" id="943830"/>
    <lineage>
        <taxon>Bacteria</taxon>
        <taxon>Pseudomonadati</taxon>
        <taxon>Pseudomonadota</taxon>
        <taxon>Alphaproteobacteria</taxon>
        <taxon>Hyphomicrobiales</taxon>
        <taxon>Nitrobacteraceae</taxon>
        <taxon>Tardiphaga</taxon>
    </lineage>
</organism>
<feature type="binding site" evidence="6">
    <location>
        <position position="76"/>
    </location>
    <ligand>
        <name>S-adenosyl-L-methionine</name>
        <dbReference type="ChEBI" id="CHEBI:59789"/>
    </ligand>
</feature>
<dbReference type="NCBIfam" id="NF001242">
    <property type="entry name" value="PRK00216.1-3"/>
    <property type="match status" value="1"/>
</dbReference>
<dbReference type="EC" id="2.1.1.201" evidence="6"/>
<name>A0A163YYL5_9BRAD</name>
<dbReference type="Gene3D" id="3.40.50.150">
    <property type="entry name" value="Vaccinia Virus protein VP39"/>
    <property type="match status" value="1"/>
</dbReference>
<evidence type="ECO:0000313" key="7">
    <source>
        <dbReference type="EMBL" id="KZD22727.1"/>
    </source>
</evidence>
<comment type="similarity">
    <text evidence="6">Belongs to the class I-like SAM-binding methyltransferase superfamily. MenG/UbiE family.</text>
</comment>
<dbReference type="EC" id="2.1.1.163" evidence="6"/>
<comment type="function">
    <text evidence="6">Methyltransferase required for the conversion of demethylmenaquinol (DMKH2) to menaquinol (MKH2) and the conversion of 2-polyprenyl-6-methoxy-1,4-benzoquinol (DDMQH2) to 2-polyprenyl-3-methyl-6-methoxy-1,4-benzoquinol (DMQH2).</text>
</comment>
<dbReference type="AlphaFoldDB" id="A0A163YYL5"/>
<dbReference type="InterPro" id="IPR004033">
    <property type="entry name" value="UbiE/COQ5_MeTrFase"/>
</dbReference>
<dbReference type="GO" id="GO:0009060">
    <property type="term" value="P:aerobic respiration"/>
    <property type="evidence" value="ECO:0007669"/>
    <property type="project" value="UniProtKB-UniRule"/>
</dbReference>
<feature type="binding site" evidence="6">
    <location>
        <begin position="125"/>
        <end position="126"/>
    </location>
    <ligand>
        <name>S-adenosyl-L-methionine</name>
        <dbReference type="ChEBI" id="CHEBI:59789"/>
    </ligand>
</feature>
<evidence type="ECO:0000256" key="6">
    <source>
        <dbReference type="HAMAP-Rule" id="MF_01813"/>
    </source>
</evidence>
<dbReference type="Proteomes" id="UP000076574">
    <property type="component" value="Unassembled WGS sequence"/>
</dbReference>
<evidence type="ECO:0000313" key="8">
    <source>
        <dbReference type="Proteomes" id="UP000076574"/>
    </source>
</evidence>
<dbReference type="PROSITE" id="PS51608">
    <property type="entry name" value="SAM_MT_UBIE"/>
    <property type="match status" value="1"/>
</dbReference>
<dbReference type="OrthoDB" id="9808140at2"/>
<sequence>MDQPGETTHFGFRDVPVGDKQTLVNDVFHSVARRYDLMNDLMSGGMHRVWKDVMINQLNPPRSDAPFALLDVAGGTGDISFRAAKASGLGFSATVCDINTGMLDVGRERAITHHLEHQVSFVEGNAEELPFADKSYDAYTIAFGIRNVPRIDRALSEAYRVLKPGSRFLCLEFSTVDVPGLDKIYDLFSFKVIPPLGKAVTGDSESYQYLVESIRKFPKPPIFADMIREAGFSRVKYELLSGGIVALHSGWRL</sequence>
<keyword evidence="2 6" id="KW-0489">Methyltransferase</keyword>
<comment type="catalytic activity">
    <reaction evidence="6">
        <text>a 2-demethylmenaquinol + S-adenosyl-L-methionine = a menaquinol + S-adenosyl-L-homocysteine + H(+)</text>
        <dbReference type="Rhea" id="RHEA:42640"/>
        <dbReference type="Rhea" id="RHEA-COMP:9539"/>
        <dbReference type="Rhea" id="RHEA-COMP:9563"/>
        <dbReference type="ChEBI" id="CHEBI:15378"/>
        <dbReference type="ChEBI" id="CHEBI:18151"/>
        <dbReference type="ChEBI" id="CHEBI:55437"/>
        <dbReference type="ChEBI" id="CHEBI:57856"/>
        <dbReference type="ChEBI" id="CHEBI:59789"/>
        <dbReference type="EC" id="2.1.1.163"/>
    </reaction>
</comment>
<keyword evidence="3 6" id="KW-0808">Transferase</keyword>
<dbReference type="PANTHER" id="PTHR43591:SF24">
    <property type="entry name" value="2-METHOXY-6-POLYPRENYL-1,4-BENZOQUINOL METHYLASE, MITOCHONDRIAL"/>
    <property type="match status" value="1"/>
</dbReference>
<feature type="binding site" evidence="6">
    <location>
        <position position="97"/>
    </location>
    <ligand>
        <name>S-adenosyl-L-methionine</name>
        <dbReference type="ChEBI" id="CHEBI:59789"/>
    </ligand>
</feature>
<dbReference type="GO" id="GO:0008425">
    <property type="term" value="F:2-methoxy-6-polyprenyl-1,4-benzoquinol methyltransferase activity"/>
    <property type="evidence" value="ECO:0007669"/>
    <property type="project" value="UniProtKB-UniRule"/>
</dbReference>
<dbReference type="InterPro" id="IPR029063">
    <property type="entry name" value="SAM-dependent_MTases_sf"/>
</dbReference>
<dbReference type="GO" id="GO:0009234">
    <property type="term" value="P:menaquinone biosynthetic process"/>
    <property type="evidence" value="ECO:0007669"/>
    <property type="project" value="UniProtKB-UniRule"/>
</dbReference>
<keyword evidence="8" id="KW-1185">Reference proteome</keyword>
<dbReference type="CDD" id="cd02440">
    <property type="entry name" value="AdoMet_MTases"/>
    <property type="match status" value="1"/>
</dbReference>
<protein>
    <recommendedName>
        <fullName evidence="6">Ubiquinone/menaquinone biosynthesis C-methyltransferase UbiE</fullName>
        <ecNumber evidence="6">2.1.1.163</ecNumber>
        <ecNumber evidence="6">2.1.1.201</ecNumber>
    </recommendedName>
    <alternativeName>
        <fullName evidence="6">2-methoxy-6-polyprenyl-1,4-benzoquinol methylase</fullName>
    </alternativeName>
    <alternativeName>
        <fullName evidence="6">Demethylmenaquinone methyltransferase</fullName>
    </alternativeName>
</protein>
<evidence type="ECO:0000256" key="4">
    <source>
        <dbReference type="ARBA" id="ARBA00022688"/>
    </source>
</evidence>
<accession>A0A163YYL5</accession>
<dbReference type="UniPathway" id="UPA00079">
    <property type="reaction ID" value="UER00169"/>
</dbReference>
<comment type="pathway">
    <text evidence="6">Cofactor biosynthesis; ubiquinone biosynthesis.</text>
</comment>
<evidence type="ECO:0000256" key="1">
    <source>
        <dbReference type="ARBA" id="ARBA00022428"/>
    </source>
</evidence>
<comment type="caution">
    <text evidence="6">Lacks conserved residue(s) required for the propagation of feature annotation.</text>
</comment>
<dbReference type="HAMAP" id="MF_01813">
    <property type="entry name" value="MenG_UbiE_methyltr"/>
    <property type="match status" value="1"/>
</dbReference>
<keyword evidence="1 6" id="KW-0474">Menaquinone biosynthesis</keyword>
<dbReference type="GO" id="GO:0032259">
    <property type="term" value="P:methylation"/>
    <property type="evidence" value="ECO:0007669"/>
    <property type="project" value="UniProtKB-KW"/>
</dbReference>
<dbReference type="SUPFAM" id="SSF53335">
    <property type="entry name" value="S-adenosyl-L-methionine-dependent methyltransferases"/>
    <property type="match status" value="1"/>
</dbReference>
<dbReference type="EMBL" id="LVYV01000016">
    <property type="protein sequence ID" value="KZD22727.1"/>
    <property type="molecule type" value="Genomic_DNA"/>
</dbReference>
<evidence type="ECO:0000256" key="2">
    <source>
        <dbReference type="ARBA" id="ARBA00022603"/>
    </source>
</evidence>
<dbReference type="STRING" id="943830.A4A58_28490"/>
<comment type="pathway">
    <text evidence="6">Quinol/quinone metabolism; menaquinone biosynthesis; menaquinol from 1,4-dihydroxy-2-naphthoate: step 2/2.</text>
</comment>
<dbReference type="NCBIfam" id="TIGR01934">
    <property type="entry name" value="MenG_MenH_UbiE"/>
    <property type="match status" value="1"/>
</dbReference>